<dbReference type="PANTHER" id="PTHR34535">
    <property type="entry name" value="HYDROGENASE MATURATION FACTOR HYPA"/>
    <property type="match status" value="1"/>
</dbReference>
<keyword evidence="7" id="KW-1185">Reference proteome</keyword>
<organism evidence="6 7">
    <name type="scientific">Rhodovastum atsumiense</name>
    <dbReference type="NCBI Taxonomy" id="504468"/>
    <lineage>
        <taxon>Bacteria</taxon>
        <taxon>Pseudomonadati</taxon>
        <taxon>Pseudomonadota</taxon>
        <taxon>Alphaproteobacteria</taxon>
        <taxon>Acetobacterales</taxon>
        <taxon>Acetobacteraceae</taxon>
        <taxon>Rhodovastum</taxon>
    </lineage>
</organism>
<keyword evidence="4 5" id="KW-0862">Zinc</keyword>
<dbReference type="AlphaFoldDB" id="A0A5M6IKH2"/>
<dbReference type="Pfam" id="PF01155">
    <property type="entry name" value="HypA"/>
    <property type="match status" value="1"/>
</dbReference>
<dbReference type="OrthoDB" id="288014at2"/>
<reference evidence="6 7" key="1">
    <citation type="submission" date="2019-09" db="EMBL/GenBank/DDBJ databases">
        <title>Genome sequence of Rhodovastum atsumiense, a diverse member of the Acetobacteraceae family of non-sulfur purple photosynthetic bacteria.</title>
        <authorList>
            <person name="Meyer T."/>
            <person name="Kyndt J."/>
        </authorList>
    </citation>
    <scope>NUCLEOTIDE SEQUENCE [LARGE SCALE GENOMIC DNA]</scope>
    <source>
        <strain evidence="6 7">DSM 21279</strain>
    </source>
</reference>
<name>A0A5M6IKH2_9PROT</name>
<dbReference type="Gene3D" id="3.30.2320.80">
    <property type="match status" value="1"/>
</dbReference>
<feature type="binding site" evidence="5">
    <location>
        <position position="2"/>
    </location>
    <ligand>
        <name>Ni(2+)</name>
        <dbReference type="ChEBI" id="CHEBI:49786"/>
    </ligand>
</feature>
<evidence type="ECO:0000313" key="7">
    <source>
        <dbReference type="Proteomes" id="UP000325255"/>
    </source>
</evidence>
<evidence type="ECO:0000256" key="5">
    <source>
        <dbReference type="HAMAP-Rule" id="MF_00213"/>
    </source>
</evidence>
<comment type="caution">
    <text evidence="6">The sequence shown here is derived from an EMBL/GenBank/DDBJ whole genome shotgun (WGS) entry which is preliminary data.</text>
</comment>
<protein>
    <recommendedName>
        <fullName evidence="5">Hydrogenase maturation factor HypA</fullName>
    </recommendedName>
</protein>
<dbReference type="GO" id="GO:0016151">
    <property type="term" value="F:nickel cation binding"/>
    <property type="evidence" value="ECO:0007669"/>
    <property type="project" value="UniProtKB-UniRule"/>
</dbReference>
<dbReference type="GO" id="GO:0008270">
    <property type="term" value="F:zinc ion binding"/>
    <property type="evidence" value="ECO:0007669"/>
    <property type="project" value="UniProtKB-UniRule"/>
</dbReference>
<dbReference type="Proteomes" id="UP000325255">
    <property type="component" value="Unassembled WGS sequence"/>
</dbReference>
<keyword evidence="3 5" id="KW-0479">Metal-binding</keyword>
<comment type="function">
    <text evidence="5">Involved in the maturation of [NiFe] hydrogenases. Required for nickel insertion into the metal center of the hydrogenase.</text>
</comment>
<dbReference type="InterPro" id="IPR020538">
    <property type="entry name" value="Hydgase_Ni_incorp_HypA/HybF_CS"/>
</dbReference>
<evidence type="ECO:0000256" key="4">
    <source>
        <dbReference type="ARBA" id="ARBA00022833"/>
    </source>
</evidence>
<sequence length="113" mass="12628">MHELTICERLIGLLDEERRRRGFTKVKRLRLEIGQLSCLDPEALRFAFDVSSRETFLAEARLEIDQPPGQASCLDCGAEATISTHLDTCPACGSTRLDVVGGMQMRLVEMEVC</sequence>
<feature type="binding site" evidence="5">
    <location>
        <position position="76"/>
    </location>
    <ligand>
        <name>Zn(2+)</name>
        <dbReference type="ChEBI" id="CHEBI:29105"/>
    </ligand>
</feature>
<keyword evidence="2 5" id="KW-0533">Nickel</keyword>
<comment type="similarity">
    <text evidence="1 5">Belongs to the HypA/HybF family.</text>
</comment>
<feature type="binding site" evidence="5">
    <location>
        <position position="73"/>
    </location>
    <ligand>
        <name>Zn(2+)</name>
        <dbReference type="ChEBI" id="CHEBI:29105"/>
    </ligand>
</feature>
<evidence type="ECO:0000256" key="1">
    <source>
        <dbReference type="ARBA" id="ARBA00010748"/>
    </source>
</evidence>
<evidence type="ECO:0000256" key="2">
    <source>
        <dbReference type="ARBA" id="ARBA00022596"/>
    </source>
</evidence>
<feature type="binding site" evidence="5">
    <location>
        <position position="89"/>
    </location>
    <ligand>
        <name>Zn(2+)</name>
        <dbReference type="ChEBI" id="CHEBI:29105"/>
    </ligand>
</feature>
<dbReference type="PANTHER" id="PTHR34535:SF3">
    <property type="entry name" value="HYDROGENASE MATURATION FACTOR HYPA"/>
    <property type="match status" value="1"/>
</dbReference>
<dbReference type="RefSeq" id="WP_150045407.1">
    <property type="nucleotide sequence ID" value="NZ_OW485602.1"/>
</dbReference>
<proteinExistence type="inferred from homology"/>
<feature type="binding site" evidence="5">
    <location>
        <position position="92"/>
    </location>
    <ligand>
        <name>Zn(2+)</name>
        <dbReference type="ChEBI" id="CHEBI:29105"/>
    </ligand>
</feature>
<dbReference type="GO" id="GO:0051604">
    <property type="term" value="P:protein maturation"/>
    <property type="evidence" value="ECO:0007669"/>
    <property type="project" value="InterPro"/>
</dbReference>
<dbReference type="HAMAP" id="MF_00213">
    <property type="entry name" value="HypA_HybF"/>
    <property type="match status" value="1"/>
</dbReference>
<accession>A0A5M6IKH2</accession>
<dbReference type="PIRSF" id="PIRSF004761">
    <property type="entry name" value="Hydrgn_mat_HypA"/>
    <property type="match status" value="1"/>
</dbReference>
<dbReference type="NCBIfam" id="TIGR00100">
    <property type="entry name" value="hypA"/>
    <property type="match status" value="1"/>
</dbReference>
<dbReference type="EMBL" id="VWPK01000084">
    <property type="protein sequence ID" value="KAA5608417.1"/>
    <property type="molecule type" value="Genomic_DNA"/>
</dbReference>
<dbReference type="PROSITE" id="PS01249">
    <property type="entry name" value="HYPA"/>
    <property type="match status" value="1"/>
</dbReference>
<gene>
    <name evidence="5 6" type="primary">hypA</name>
    <name evidence="6" type="ORF">F1189_29250</name>
</gene>
<evidence type="ECO:0000313" key="6">
    <source>
        <dbReference type="EMBL" id="KAA5608417.1"/>
    </source>
</evidence>
<dbReference type="InterPro" id="IPR000688">
    <property type="entry name" value="HypA/HybF"/>
</dbReference>
<evidence type="ECO:0000256" key="3">
    <source>
        <dbReference type="ARBA" id="ARBA00022723"/>
    </source>
</evidence>